<accession>A0A060CLR2</accession>
<dbReference type="AlphaFoldDB" id="A0A060CLR2"/>
<sequence>MQVTGRAAGYLHATATSAAVRVSTATFERSGTATVSGTEQVGHRLTCTTTGSGWSPAATKLTYQWLRNGSAIPGATSSTYTPTASDAAHALSVTVTASRTGYQTSVVSSPATTVRAGTLTS</sequence>
<dbReference type="PROSITE" id="PS50835">
    <property type="entry name" value="IG_LIKE"/>
    <property type="match status" value="1"/>
</dbReference>
<dbReference type="Gene3D" id="2.60.40.2700">
    <property type="match status" value="1"/>
</dbReference>
<feature type="domain" description="Ig-like" evidence="1">
    <location>
        <begin position="20"/>
        <end position="120"/>
    </location>
</feature>
<protein>
    <submittedName>
        <fullName evidence="2">CAZy families CBM32 protein</fullName>
    </submittedName>
</protein>
<name>A0A060CLR2_9FIRM</name>
<proteinExistence type="predicted"/>
<reference evidence="2" key="1">
    <citation type="journal article" date="2013" name="Environ. Microbiol.">
        <title>Seasonally variable intestinal metagenomes of the red palm weevil (Rhynchophorus ferrugineus).</title>
        <authorList>
            <person name="Jia S."/>
            <person name="Zhang X."/>
            <person name="Zhang G."/>
            <person name="Yin A."/>
            <person name="Zhang S."/>
            <person name="Li F."/>
            <person name="Wang L."/>
            <person name="Zhao D."/>
            <person name="Yun Q."/>
            <person name="Tala"/>
            <person name="Wang J."/>
            <person name="Sun G."/>
            <person name="Baabdullah M."/>
            <person name="Yu X."/>
            <person name="Hu S."/>
            <person name="Al-Mssallem I.S."/>
            <person name="Yu J."/>
        </authorList>
    </citation>
    <scope>NUCLEOTIDE SEQUENCE</scope>
</reference>
<feature type="non-terminal residue" evidence="2">
    <location>
        <position position="121"/>
    </location>
</feature>
<organism evidence="2">
    <name type="scientific">uncultured Heliobacterium sp</name>
    <dbReference type="NCBI Taxonomy" id="167970"/>
    <lineage>
        <taxon>Bacteria</taxon>
        <taxon>Bacillati</taxon>
        <taxon>Bacillota</taxon>
        <taxon>Clostridia</taxon>
        <taxon>Eubacteriales</taxon>
        <taxon>Heliobacteriaceae</taxon>
        <taxon>Heliobacterium</taxon>
        <taxon>environmental samples</taxon>
    </lineage>
</organism>
<dbReference type="InterPro" id="IPR007110">
    <property type="entry name" value="Ig-like_dom"/>
</dbReference>
<dbReference type="SUPFAM" id="SSF48726">
    <property type="entry name" value="Immunoglobulin"/>
    <property type="match status" value="1"/>
</dbReference>
<evidence type="ECO:0000259" key="1">
    <source>
        <dbReference type="PROSITE" id="PS50835"/>
    </source>
</evidence>
<dbReference type="InterPro" id="IPR036179">
    <property type="entry name" value="Ig-like_dom_sf"/>
</dbReference>
<dbReference type="EMBL" id="KF128553">
    <property type="protein sequence ID" value="AIA95917.1"/>
    <property type="molecule type" value="Genomic_DNA"/>
</dbReference>
<evidence type="ECO:0000313" key="2">
    <source>
        <dbReference type="EMBL" id="AIA95917.1"/>
    </source>
</evidence>